<dbReference type="GO" id="GO:0006865">
    <property type="term" value="P:amino acid transport"/>
    <property type="evidence" value="ECO:0007669"/>
    <property type="project" value="TreeGrafter"/>
</dbReference>
<evidence type="ECO:0000256" key="5">
    <source>
        <dbReference type="ARBA" id="ARBA00022692"/>
    </source>
</evidence>
<dbReference type="HOGENOM" id="CLU_019602_1_0_4"/>
<keyword evidence="6 8" id="KW-1133">Transmembrane helix</keyword>
<feature type="transmembrane region" description="Helical" evidence="8">
    <location>
        <begin position="181"/>
        <end position="201"/>
    </location>
</feature>
<evidence type="ECO:0000259" key="9">
    <source>
        <dbReference type="PROSITE" id="PS50928"/>
    </source>
</evidence>
<comment type="subcellular location">
    <subcellularLocation>
        <location evidence="1">Cell inner membrane</location>
        <topology evidence="1">Multi-pass membrane protein</topology>
    </subcellularLocation>
    <subcellularLocation>
        <location evidence="8">Cell membrane</location>
        <topology evidence="8">Multi-pass membrane protein</topology>
    </subcellularLocation>
</comment>
<dbReference type="Pfam" id="PF00528">
    <property type="entry name" value="BPD_transp_1"/>
    <property type="match status" value="1"/>
</dbReference>
<feature type="domain" description="ABC transmembrane type-1" evidence="9">
    <location>
        <begin position="14"/>
        <end position="202"/>
    </location>
</feature>
<evidence type="ECO:0000313" key="10">
    <source>
        <dbReference type="EMBL" id="ABD68773.1"/>
    </source>
</evidence>
<dbReference type="PROSITE" id="PS50928">
    <property type="entry name" value="ABC_TM1"/>
    <property type="match status" value="1"/>
</dbReference>
<feature type="transmembrane region" description="Helical" evidence="8">
    <location>
        <begin position="83"/>
        <end position="102"/>
    </location>
</feature>
<dbReference type="KEGG" id="rfr:Rfer_1031"/>
<dbReference type="RefSeq" id="WP_011463342.1">
    <property type="nucleotide sequence ID" value="NC_007908.1"/>
</dbReference>
<dbReference type="InterPro" id="IPR000515">
    <property type="entry name" value="MetI-like"/>
</dbReference>
<dbReference type="OrthoDB" id="7255919at2"/>
<accession>Q21ZN0</accession>
<evidence type="ECO:0000256" key="6">
    <source>
        <dbReference type="ARBA" id="ARBA00022989"/>
    </source>
</evidence>
<feature type="transmembrane region" description="Helical" evidence="8">
    <location>
        <begin position="12"/>
        <end position="38"/>
    </location>
</feature>
<proteinExistence type="inferred from homology"/>
<evidence type="ECO:0000256" key="7">
    <source>
        <dbReference type="ARBA" id="ARBA00023136"/>
    </source>
</evidence>
<reference evidence="11" key="1">
    <citation type="submission" date="2006-02" db="EMBL/GenBank/DDBJ databases">
        <title>Complete sequence of chromosome of Rhodoferax ferrireducens DSM 15236.</title>
        <authorList>
            <person name="Copeland A."/>
            <person name="Lucas S."/>
            <person name="Lapidus A."/>
            <person name="Barry K."/>
            <person name="Detter J.C."/>
            <person name="Glavina del Rio T."/>
            <person name="Hammon N."/>
            <person name="Israni S."/>
            <person name="Pitluck S."/>
            <person name="Brettin T."/>
            <person name="Bruce D."/>
            <person name="Han C."/>
            <person name="Tapia R."/>
            <person name="Gilna P."/>
            <person name="Kiss H."/>
            <person name="Schmutz J."/>
            <person name="Larimer F."/>
            <person name="Land M."/>
            <person name="Kyrpides N."/>
            <person name="Ivanova N."/>
            <person name="Richardson P."/>
        </authorList>
    </citation>
    <scope>NUCLEOTIDE SEQUENCE [LARGE SCALE GENOMIC DNA]</scope>
    <source>
        <strain evidence="11">ATCC BAA-621 / DSM 15236 / T118</strain>
    </source>
</reference>
<dbReference type="GO" id="GO:0022857">
    <property type="term" value="F:transmembrane transporter activity"/>
    <property type="evidence" value="ECO:0007669"/>
    <property type="project" value="InterPro"/>
</dbReference>
<keyword evidence="3 8" id="KW-0813">Transport</keyword>
<protein>
    <submittedName>
        <fullName evidence="10">Amino acid ABC transporter, permease protein, 3-TM region, His/Glu/Gln/Arg/opine</fullName>
    </submittedName>
</protein>
<gene>
    <name evidence="10" type="ordered locus">Rfer_1031</name>
</gene>
<name>Q21ZN0_ALBFT</name>
<dbReference type="EMBL" id="CP000267">
    <property type="protein sequence ID" value="ABD68773.1"/>
    <property type="molecule type" value="Genomic_DNA"/>
</dbReference>
<keyword evidence="5 8" id="KW-0812">Transmembrane</keyword>
<dbReference type="InterPro" id="IPR035906">
    <property type="entry name" value="MetI-like_sf"/>
</dbReference>
<keyword evidence="4" id="KW-1003">Cell membrane</keyword>
<evidence type="ECO:0000256" key="8">
    <source>
        <dbReference type="RuleBase" id="RU363032"/>
    </source>
</evidence>
<dbReference type="InterPro" id="IPR010065">
    <property type="entry name" value="AA_ABC_transptr_permease_3TM"/>
</dbReference>
<keyword evidence="7 8" id="KW-0472">Membrane</keyword>
<feature type="transmembrane region" description="Helical" evidence="8">
    <location>
        <begin position="50"/>
        <end position="71"/>
    </location>
</feature>
<dbReference type="SUPFAM" id="SSF161098">
    <property type="entry name" value="MetI-like"/>
    <property type="match status" value="1"/>
</dbReference>
<dbReference type="Proteomes" id="UP000008332">
    <property type="component" value="Chromosome"/>
</dbReference>
<dbReference type="PANTHER" id="PTHR30614:SF34">
    <property type="entry name" value="BLR6398 PROTEIN"/>
    <property type="match status" value="1"/>
</dbReference>
<dbReference type="NCBIfam" id="TIGR01726">
    <property type="entry name" value="HEQRo_perm_3TM"/>
    <property type="match status" value="1"/>
</dbReference>
<dbReference type="AlphaFoldDB" id="Q21ZN0"/>
<organism evidence="10 11">
    <name type="scientific">Albidiferax ferrireducens (strain ATCC BAA-621 / DSM 15236 / T118)</name>
    <name type="common">Rhodoferax ferrireducens</name>
    <dbReference type="NCBI Taxonomy" id="338969"/>
    <lineage>
        <taxon>Bacteria</taxon>
        <taxon>Pseudomonadati</taxon>
        <taxon>Pseudomonadota</taxon>
        <taxon>Betaproteobacteria</taxon>
        <taxon>Burkholderiales</taxon>
        <taxon>Comamonadaceae</taxon>
        <taxon>Rhodoferax</taxon>
    </lineage>
</organism>
<dbReference type="STRING" id="338969.Rfer_1031"/>
<keyword evidence="11" id="KW-1185">Reference proteome</keyword>
<evidence type="ECO:0000256" key="1">
    <source>
        <dbReference type="ARBA" id="ARBA00004429"/>
    </source>
</evidence>
<evidence type="ECO:0000256" key="4">
    <source>
        <dbReference type="ARBA" id="ARBA00022475"/>
    </source>
</evidence>
<evidence type="ECO:0000256" key="2">
    <source>
        <dbReference type="ARBA" id="ARBA00010072"/>
    </source>
</evidence>
<evidence type="ECO:0000256" key="3">
    <source>
        <dbReference type="ARBA" id="ARBA00022448"/>
    </source>
</evidence>
<dbReference type="eggNOG" id="COG0765">
    <property type="taxonomic scope" value="Bacteria"/>
</dbReference>
<dbReference type="Gene3D" id="1.10.3720.10">
    <property type="entry name" value="MetI-like"/>
    <property type="match status" value="1"/>
</dbReference>
<comment type="similarity">
    <text evidence="2">Belongs to the binding-protein-dependent transport system permease family. HisMQ subfamily.</text>
</comment>
<sequence>MISGIQIQYLGVAALWTVGLTLMALIGGSILGFCIALFRVSPNSVLRYLSVVYIQTIQGIPLLVLLFIAYFGFSIAGFNPSPFVTVVVAFSLYSAAYLGEIWRGCIQTVPKPQWEASGSLGFNRYQQLRLVIIPQAFRIATPPTVGFLVQLVKNTSLASTVGFIELARAGQILNNTTFKPFSVFLLVALFYFGLCFPLSLLSKKLERSLNVAHR</sequence>
<evidence type="ECO:0000313" key="11">
    <source>
        <dbReference type="Proteomes" id="UP000008332"/>
    </source>
</evidence>
<dbReference type="InterPro" id="IPR043429">
    <property type="entry name" value="ArtM/GltK/GlnP/TcyL/YhdX-like"/>
</dbReference>
<dbReference type="GO" id="GO:0043190">
    <property type="term" value="C:ATP-binding cassette (ABC) transporter complex"/>
    <property type="evidence" value="ECO:0007669"/>
    <property type="project" value="InterPro"/>
</dbReference>
<dbReference type="CDD" id="cd06261">
    <property type="entry name" value="TM_PBP2"/>
    <property type="match status" value="1"/>
</dbReference>
<dbReference type="PANTHER" id="PTHR30614">
    <property type="entry name" value="MEMBRANE COMPONENT OF AMINO ACID ABC TRANSPORTER"/>
    <property type="match status" value="1"/>
</dbReference>